<gene>
    <name evidence="1" type="ORF">PDEL1432_LOCUS2975</name>
</gene>
<sequence>MTTMDFTPFSPIQTKRKISSPIPFTIDLPFPCELFGLPKLYEEEEEKEETNEDDHITRALAISSDICNSSNSTKMGSEFLSFEDLSHRSFSPIRIPRALSFQTQETVSESDSENNISSADYKQVRFADEVGLSIHTTVYFESPIQSVMHHECEEDDHSVTLEDLLATSPSPYSNKVYGENELTALRGSSGLLFLNIFDEP</sequence>
<reference evidence="1" key="1">
    <citation type="submission" date="2021-01" db="EMBL/GenBank/DDBJ databases">
        <authorList>
            <person name="Corre E."/>
            <person name="Pelletier E."/>
            <person name="Niang G."/>
            <person name="Scheremetjew M."/>
            <person name="Finn R."/>
            <person name="Kale V."/>
            <person name="Holt S."/>
            <person name="Cochrane G."/>
            <person name="Meng A."/>
            <person name="Brown T."/>
            <person name="Cohen L."/>
        </authorList>
    </citation>
    <scope>NUCLEOTIDE SEQUENCE</scope>
    <source>
        <strain evidence="1">UNC1205</strain>
    </source>
</reference>
<accession>A0A7S0UMW7</accession>
<dbReference type="EMBL" id="HBFL01004163">
    <property type="protein sequence ID" value="CAD8762935.1"/>
    <property type="molecule type" value="Transcribed_RNA"/>
</dbReference>
<dbReference type="AlphaFoldDB" id="A0A7S0UMW7"/>
<protein>
    <submittedName>
        <fullName evidence="1">Uncharacterized protein</fullName>
    </submittedName>
</protein>
<organism evidence="1">
    <name type="scientific">Pseudo-nitzschia delicatissima</name>
    <dbReference type="NCBI Taxonomy" id="44447"/>
    <lineage>
        <taxon>Eukaryota</taxon>
        <taxon>Sar</taxon>
        <taxon>Stramenopiles</taxon>
        <taxon>Ochrophyta</taxon>
        <taxon>Bacillariophyta</taxon>
        <taxon>Bacillariophyceae</taxon>
        <taxon>Bacillariophycidae</taxon>
        <taxon>Bacillariales</taxon>
        <taxon>Bacillariaceae</taxon>
        <taxon>Pseudo-nitzschia</taxon>
    </lineage>
</organism>
<name>A0A7S0UMW7_9STRA</name>
<proteinExistence type="predicted"/>
<evidence type="ECO:0000313" key="1">
    <source>
        <dbReference type="EMBL" id="CAD8762935.1"/>
    </source>
</evidence>